<dbReference type="EMBL" id="FOGN01000005">
    <property type="protein sequence ID" value="SES18903.1"/>
    <property type="molecule type" value="Genomic_DNA"/>
</dbReference>
<dbReference type="Proteomes" id="UP000186904">
    <property type="component" value="Unassembled WGS sequence"/>
</dbReference>
<protein>
    <submittedName>
        <fullName evidence="6">NTE family protein</fullName>
    </submittedName>
</protein>
<dbReference type="InterPro" id="IPR016035">
    <property type="entry name" value="Acyl_Trfase/lysoPLipase"/>
</dbReference>
<keyword evidence="2 4" id="KW-0442">Lipid degradation</keyword>
<evidence type="ECO:0000313" key="8">
    <source>
        <dbReference type="Proteomes" id="UP000186599"/>
    </source>
</evidence>
<dbReference type="Proteomes" id="UP000186599">
    <property type="component" value="Unassembled WGS sequence"/>
</dbReference>
<sequence length="400" mass="43314">MLQAGPGRDDCLALILSGGGARAAYQVGVMAAIAELTPQHTPNPFPIICGTSAGAINALALATHAGNLHSAVESMLEVWSEFRSHHVMRTDWPGLLAQAWRWSRTNLLGSAAGEATTALLDNRPLRRLLEARMRFGCIEEALQAGQLRAISVSAFDYRSSQSVYFYQGRERITPWRRHRRIGVQTRLGLDHLMASTAIPLLFPPVLLNRAWYGDGAVRQQSPLSPALHLGANKVLVIGVTHHGQTPAAGQPGPVLQTPAPPSLAQLGGHLLHSTFIDNLETDLEQLERMNRLAAYQPFAMRSGDHGVRHVDVLVISPSEPVDLIAARHRAALPAGLRLFLRGSGATRSSGSDLLSYLLFEAEYCNELIALGRRDALAQADDLRRFLGFAETGAGTTHGQL</sequence>
<evidence type="ECO:0000313" key="9">
    <source>
        <dbReference type="Proteomes" id="UP000186904"/>
    </source>
</evidence>
<dbReference type="STRING" id="653930.SAMN05216589_2609"/>
<keyword evidence="8" id="KW-1185">Reference proteome</keyword>
<evidence type="ECO:0000259" key="5">
    <source>
        <dbReference type="PROSITE" id="PS51635"/>
    </source>
</evidence>
<accession>A0A1H9VCA7</accession>
<dbReference type="Gene3D" id="3.40.1090.10">
    <property type="entry name" value="Cytosolic phospholipase A2 catalytic domain"/>
    <property type="match status" value="1"/>
</dbReference>
<dbReference type="OrthoDB" id="9798773at2"/>
<comment type="caution">
    <text evidence="4">Lacks conserved residue(s) required for the propagation of feature annotation.</text>
</comment>
<organism evidence="6 9">
    <name type="scientific">Halopseudomonas bauzanensis</name>
    <dbReference type="NCBI Taxonomy" id="653930"/>
    <lineage>
        <taxon>Bacteria</taxon>
        <taxon>Pseudomonadati</taxon>
        <taxon>Pseudomonadota</taxon>
        <taxon>Gammaproteobacteria</taxon>
        <taxon>Pseudomonadales</taxon>
        <taxon>Pseudomonadaceae</taxon>
        <taxon>Halopseudomonas</taxon>
    </lineage>
</organism>
<dbReference type="GO" id="GO:0016787">
    <property type="term" value="F:hydrolase activity"/>
    <property type="evidence" value="ECO:0007669"/>
    <property type="project" value="UniProtKB-UniRule"/>
</dbReference>
<dbReference type="PROSITE" id="PS51635">
    <property type="entry name" value="PNPLA"/>
    <property type="match status" value="1"/>
</dbReference>
<reference evidence="8 9" key="1">
    <citation type="submission" date="2016-10" db="EMBL/GenBank/DDBJ databases">
        <authorList>
            <person name="de Groot N.N."/>
        </authorList>
    </citation>
    <scope>NUCLEOTIDE SEQUENCE [LARGE SCALE GENOMIC DNA]</scope>
    <source>
        <strain evidence="7 8">CGMCC 1.9095</strain>
        <strain evidence="6 9">DSM 22558</strain>
    </source>
</reference>
<dbReference type="SUPFAM" id="SSF52151">
    <property type="entry name" value="FabD/lysophospholipase-like"/>
    <property type="match status" value="1"/>
</dbReference>
<feature type="active site" description="Nucleophile" evidence="4">
    <location>
        <position position="52"/>
    </location>
</feature>
<evidence type="ECO:0000256" key="3">
    <source>
        <dbReference type="ARBA" id="ARBA00023098"/>
    </source>
</evidence>
<evidence type="ECO:0000256" key="1">
    <source>
        <dbReference type="ARBA" id="ARBA00022801"/>
    </source>
</evidence>
<dbReference type="RefSeq" id="WP_074780406.1">
    <property type="nucleotide sequence ID" value="NZ_FOGN01000005.1"/>
</dbReference>
<dbReference type="EMBL" id="FOUA01000005">
    <property type="protein sequence ID" value="SFM17077.1"/>
    <property type="molecule type" value="Genomic_DNA"/>
</dbReference>
<keyword evidence="3 4" id="KW-0443">Lipid metabolism</keyword>
<evidence type="ECO:0000256" key="2">
    <source>
        <dbReference type="ARBA" id="ARBA00022963"/>
    </source>
</evidence>
<evidence type="ECO:0000313" key="6">
    <source>
        <dbReference type="EMBL" id="SES18903.1"/>
    </source>
</evidence>
<feature type="domain" description="PNPLA" evidence="5">
    <location>
        <begin position="14"/>
        <end position="227"/>
    </location>
</feature>
<evidence type="ECO:0000313" key="7">
    <source>
        <dbReference type="EMBL" id="SFM17077.1"/>
    </source>
</evidence>
<name>A0A1H9VCA7_9GAMM</name>
<keyword evidence="1 4" id="KW-0378">Hydrolase</keyword>
<dbReference type="InterPro" id="IPR050301">
    <property type="entry name" value="NTE"/>
</dbReference>
<feature type="short sequence motif" description="GXSXG" evidence="4">
    <location>
        <begin position="50"/>
        <end position="54"/>
    </location>
</feature>
<feature type="active site" description="Proton acceptor" evidence="4">
    <location>
        <position position="214"/>
    </location>
</feature>
<dbReference type="Pfam" id="PF01734">
    <property type="entry name" value="Patatin"/>
    <property type="match status" value="1"/>
</dbReference>
<dbReference type="GO" id="GO:0016042">
    <property type="term" value="P:lipid catabolic process"/>
    <property type="evidence" value="ECO:0007669"/>
    <property type="project" value="UniProtKB-UniRule"/>
</dbReference>
<dbReference type="PANTHER" id="PTHR14226:SF57">
    <property type="entry name" value="BLR7027 PROTEIN"/>
    <property type="match status" value="1"/>
</dbReference>
<evidence type="ECO:0000256" key="4">
    <source>
        <dbReference type="PROSITE-ProRule" id="PRU01161"/>
    </source>
</evidence>
<gene>
    <name evidence="7" type="ORF">SAMN04487855_2610</name>
    <name evidence="6" type="ORF">SAMN05216589_2609</name>
</gene>
<proteinExistence type="predicted"/>
<dbReference type="PANTHER" id="PTHR14226">
    <property type="entry name" value="NEUROPATHY TARGET ESTERASE/SWISS CHEESE D.MELANOGASTER"/>
    <property type="match status" value="1"/>
</dbReference>
<dbReference type="AlphaFoldDB" id="A0A1H9VCA7"/>
<dbReference type="InterPro" id="IPR002641">
    <property type="entry name" value="PNPLA_dom"/>
</dbReference>
<feature type="short sequence motif" description="DGA/G" evidence="4">
    <location>
        <begin position="214"/>
        <end position="216"/>
    </location>
</feature>